<feature type="transmembrane region" description="Helical" evidence="11">
    <location>
        <begin position="127"/>
        <end position="152"/>
    </location>
</feature>
<evidence type="ECO:0000256" key="6">
    <source>
        <dbReference type="ARBA" id="ARBA00022847"/>
    </source>
</evidence>
<keyword evidence="14" id="KW-1185">Reference proteome</keyword>
<feature type="transmembrane region" description="Helical" evidence="11">
    <location>
        <begin position="62"/>
        <end position="84"/>
    </location>
</feature>
<protein>
    <recommendedName>
        <fullName evidence="10">Putative proline/betaine transporter</fullName>
    </recommendedName>
</protein>
<dbReference type="PROSITE" id="PS00216">
    <property type="entry name" value="SUGAR_TRANSPORT_1"/>
    <property type="match status" value="1"/>
</dbReference>
<dbReference type="PROSITE" id="PS50850">
    <property type="entry name" value="MFS"/>
    <property type="match status" value="1"/>
</dbReference>
<accession>A0AA97FIM4</accession>
<feature type="transmembrane region" description="Helical" evidence="11">
    <location>
        <begin position="197"/>
        <end position="216"/>
    </location>
</feature>
<dbReference type="Pfam" id="PF07690">
    <property type="entry name" value="MFS_1"/>
    <property type="match status" value="1"/>
</dbReference>
<organism evidence="13 14">
    <name type="scientific">Microbacterium betulae</name>
    <dbReference type="NCBI Taxonomy" id="2981139"/>
    <lineage>
        <taxon>Bacteria</taxon>
        <taxon>Bacillati</taxon>
        <taxon>Actinomycetota</taxon>
        <taxon>Actinomycetes</taxon>
        <taxon>Micrococcales</taxon>
        <taxon>Microbacteriaceae</taxon>
        <taxon>Microbacterium</taxon>
    </lineage>
</organism>
<dbReference type="RefSeq" id="WP_317140405.1">
    <property type="nucleotide sequence ID" value="NZ_CP118157.1"/>
</dbReference>
<dbReference type="GO" id="GO:0015293">
    <property type="term" value="F:symporter activity"/>
    <property type="evidence" value="ECO:0007669"/>
    <property type="project" value="UniProtKB-KW"/>
</dbReference>
<dbReference type="AlphaFoldDB" id="A0AA97FIM4"/>
<comment type="similarity">
    <text evidence="2">Belongs to the major facilitator superfamily. Metabolite:H+ Symporter (MHS) family (TC 2.A.1.6) family.</text>
</comment>
<feature type="domain" description="Major facilitator superfamily (MFS) profile" evidence="12">
    <location>
        <begin position="24"/>
        <end position="438"/>
    </location>
</feature>
<evidence type="ECO:0000256" key="11">
    <source>
        <dbReference type="SAM" id="Phobius"/>
    </source>
</evidence>
<name>A0AA97FIM4_9MICO</name>
<evidence type="ECO:0000256" key="10">
    <source>
        <dbReference type="ARBA" id="ARBA00039918"/>
    </source>
</evidence>
<keyword evidence="4" id="KW-1003">Cell membrane</keyword>
<dbReference type="InterPro" id="IPR020846">
    <property type="entry name" value="MFS_dom"/>
</dbReference>
<dbReference type="InterPro" id="IPR005829">
    <property type="entry name" value="Sugar_transporter_CS"/>
</dbReference>
<evidence type="ECO:0000256" key="1">
    <source>
        <dbReference type="ARBA" id="ARBA00004651"/>
    </source>
</evidence>
<feature type="transmembrane region" description="Helical" evidence="11">
    <location>
        <begin position="293"/>
        <end position="313"/>
    </location>
</feature>
<keyword evidence="3" id="KW-0813">Transport</keyword>
<feature type="transmembrane region" description="Helical" evidence="11">
    <location>
        <begin position="320"/>
        <end position="339"/>
    </location>
</feature>
<evidence type="ECO:0000256" key="4">
    <source>
        <dbReference type="ARBA" id="ARBA00022475"/>
    </source>
</evidence>
<feature type="transmembrane region" description="Helical" evidence="11">
    <location>
        <begin position="173"/>
        <end position="191"/>
    </location>
</feature>
<feature type="transmembrane region" description="Helical" evidence="11">
    <location>
        <begin position="345"/>
        <end position="364"/>
    </location>
</feature>
<dbReference type="CDD" id="cd17369">
    <property type="entry name" value="MFS_ShiA_like"/>
    <property type="match status" value="1"/>
</dbReference>
<evidence type="ECO:0000259" key="12">
    <source>
        <dbReference type="PROSITE" id="PS50850"/>
    </source>
</evidence>
<evidence type="ECO:0000313" key="13">
    <source>
        <dbReference type="EMBL" id="WOF23933.1"/>
    </source>
</evidence>
<dbReference type="PANTHER" id="PTHR43045">
    <property type="entry name" value="SHIKIMATE TRANSPORTER"/>
    <property type="match status" value="1"/>
</dbReference>
<dbReference type="Gene3D" id="1.20.1250.20">
    <property type="entry name" value="MFS general substrate transporter like domains"/>
    <property type="match status" value="1"/>
</dbReference>
<feature type="transmembrane region" description="Helical" evidence="11">
    <location>
        <begin position="412"/>
        <end position="433"/>
    </location>
</feature>
<dbReference type="Proteomes" id="UP001305498">
    <property type="component" value="Chromosome"/>
</dbReference>
<dbReference type="InterPro" id="IPR011701">
    <property type="entry name" value="MFS"/>
</dbReference>
<dbReference type="GO" id="GO:0005886">
    <property type="term" value="C:plasma membrane"/>
    <property type="evidence" value="ECO:0007669"/>
    <property type="project" value="UniProtKB-SubCell"/>
</dbReference>
<keyword evidence="8 11" id="KW-0472">Membrane</keyword>
<proteinExistence type="inferred from homology"/>
<evidence type="ECO:0000256" key="8">
    <source>
        <dbReference type="ARBA" id="ARBA00023136"/>
    </source>
</evidence>
<dbReference type="InterPro" id="IPR036259">
    <property type="entry name" value="MFS_trans_sf"/>
</dbReference>
<dbReference type="KEGG" id="mbet:N8K70_04420"/>
<reference evidence="13 14" key="1">
    <citation type="submission" date="2023-02" db="EMBL/GenBank/DDBJ databases">
        <title>Microbacterium betulae sp. nov., isolated from birch wood.</title>
        <authorList>
            <person name="Pasciak M."/>
            <person name="Pawlik K.J."/>
            <person name="Martynowski D."/>
            <person name="Laczmanski L."/>
            <person name="Ciekot J."/>
            <person name="Szponar B."/>
            <person name="Wojcik-Fatla A."/>
            <person name="Mackiewicz B."/>
            <person name="Farian E."/>
            <person name="Cholewa G."/>
            <person name="Cholewa A."/>
            <person name="Dutkiewicz J."/>
        </authorList>
    </citation>
    <scope>NUCLEOTIDE SEQUENCE [LARGE SCALE GENOMIC DNA]</scope>
    <source>
        <strain evidence="13 14">AB</strain>
    </source>
</reference>
<feature type="transmembrane region" description="Helical" evidence="11">
    <location>
        <begin position="96"/>
        <end position="115"/>
    </location>
</feature>
<evidence type="ECO:0000256" key="9">
    <source>
        <dbReference type="ARBA" id="ARBA00037295"/>
    </source>
</evidence>
<sequence length="460" mass="48068">MSGSASPGFTPTGTIASHGDRRRVVFATVIGTTVEWYDFFVYASAAGLVFSRLFFQPAGEQAAILLSFATVGVSFLFRPLGAFLAGHFGDKYGRRVVLVLTLIVMGGATTLIGVLPTYAQIGLGAPILLIVLRILQGISAGGEWGGAVLMAVEHAPRKKRGLFGAAPQIGVPLGLLLASGVMAVMAVIAPGDAFLEWGWRVPFLLSIVLIVIGYWVRRRVEESPVFAEIAERKEQTRLPIVQLFRRHTPLVVIAALVFAGNGAAGYMTTGGYIQNYATDPSGPVGLEAGPVLWAVTGSGFTWLASTFVAGWVSDKIGRRATYLVGWVVQLGGVLALFPLVNTGGVGGVFAGVAVLTVGLGFTYGPQAALYSELFPASVRFSGVSISYAIGAILGGAFAPTIAAALVQATGTTWAVTWYLAGMTAIGLVATLLLRDRSGIPLGPDHETEQAVSPIRGVSKA</sequence>
<evidence type="ECO:0000256" key="5">
    <source>
        <dbReference type="ARBA" id="ARBA00022692"/>
    </source>
</evidence>
<comment type="subcellular location">
    <subcellularLocation>
        <location evidence="1">Cell membrane</location>
        <topology evidence="1">Multi-pass membrane protein</topology>
    </subcellularLocation>
</comment>
<dbReference type="PANTHER" id="PTHR43045:SF1">
    <property type="entry name" value="SHIKIMATE TRANSPORTER"/>
    <property type="match status" value="1"/>
</dbReference>
<comment type="function">
    <text evidence="9">May be a proton symporter involved in the uptake of osmolytes such as proline and glycine betaine.</text>
</comment>
<evidence type="ECO:0000256" key="7">
    <source>
        <dbReference type="ARBA" id="ARBA00022989"/>
    </source>
</evidence>
<dbReference type="FunFam" id="1.20.1250.20:FF:000001">
    <property type="entry name" value="Dicarboxylate MFS transporter"/>
    <property type="match status" value="1"/>
</dbReference>
<evidence type="ECO:0000313" key="14">
    <source>
        <dbReference type="Proteomes" id="UP001305498"/>
    </source>
</evidence>
<dbReference type="EMBL" id="CP118157">
    <property type="protein sequence ID" value="WOF23933.1"/>
    <property type="molecule type" value="Genomic_DNA"/>
</dbReference>
<feature type="transmembrane region" description="Helical" evidence="11">
    <location>
        <begin position="24"/>
        <end position="50"/>
    </location>
</feature>
<gene>
    <name evidence="13" type="ORF">N8K70_04420</name>
</gene>
<feature type="transmembrane region" description="Helical" evidence="11">
    <location>
        <begin position="385"/>
        <end position="406"/>
    </location>
</feature>
<feature type="transmembrane region" description="Helical" evidence="11">
    <location>
        <begin position="250"/>
        <end position="273"/>
    </location>
</feature>
<keyword evidence="7 11" id="KW-1133">Transmembrane helix</keyword>
<dbReference type="SUPFAM" id="SSF103473">
    <property type="entry name" value="MFS general substrate transporter"/>
    <property type="match status" value="1"/>
</dbReference>
<keyword evidence="5 11" id="KW-0812">Transmembrane</keyword>
<keyword evidence="6" id="KW-0769">Symport</keyword>
<evidence type="ECO:0000256" key="3">
    <source>
        <dbReference type="ARBA" id="ARBA00022448"/>
    </source>
</evidence>
<evidence type="ECO:0000256" key="2">
    <source>
        <dbReference type="ARBA" id="ARBA00008240"/>
    </source>
</evidence>